<evidence type="ECO:0000256" key="1">
    <source>
        <dbReference type="SAM" id="SignalP"/>
    </source>
</evidence>
<proteinExistence type="predicted"/>
<name>A0ABW3GM23_9FLAO</name>
<comment type="caution">
    <text evidence="3">The sequence shown here is derived from an EMBL/GenBank/DDBJ whole genome shotgun (WGS) entry which is preliminary data.</text>
</comment>
<protein>
    <submittedName>
        <fullName evidence="3">MbnP family protein</fullName>
    </submittedName>
</protein>
<dbReference type="RefSeq" id="WP_379656789.1">
    <property type="nucleotide sequence ID" value="NZ_JBHTIV010000005.1"/>
</dbReference>
<dbReference type="PROSITE" id="PS51257">
    <property type="entry name" value="PROKAR_LIPOPROTEIN"/>
    <property type="match status" value="1"/>
</dbReference>
<dbReference type="Proteomes" id="UP001597049">
    <property type="component" value="Unassembled WGS sequence"/>
</dbReference>
<feature type="domain" description="Copper-binding protein MbnP-like" evidence="2">
    <location>
        <begin position="28"/>
        <end position="226"/>
    </location>
</feature>
<dbReference type="EMBL" id="JBHTIV010000005">
    <property type="protein sequence ID" value="MFD0931453.1"/>
    <property type="molecule type" value="Genomic_DNA"/>
</dbReference>
<evidence type="ECO:0000313" key="4">
    <source>
        <dbReference type="Proteomes" id="UP001597049"/>
    </source>
</evidence>
<dbReference type="Pfam" id="PF20243">
    <property type="entry name" value="MbnP"/>
    <property type="match status" value="1"/>
</dbReference>
<accession>A0ABW3GM23</accession>
<feature type="signal peptide" evidence="1">
    <location>
        <begin position="1"/>
        <end position="19"/>
    </location>
</feature>
<gene>
    <name evidence="3" type="ORF">ACFQ0R_02460</name>
</gene>
<organism evidence="3 4">
    <name type="scientific">Psychroflexus salinarum</name>
    <dbReference type="NCBI Taxonomy" id="546024"/>
    <lineage>
        <taxon>Bacteria</taxon>
        <taxon>Pseudomonadati</taxon>
        <taxon>Bacteroidota</taxon>
        <taxon>Flavobacteriia</taxon>
        <taxon>Flavobacteriales</taxon>
        <taxon>Flavobacteriaceae</taxon>
        <taxon>Psychroflexus</taxon>
    </lineage>
</organism>
<dbReference type="InterPro" id="IPR046863">
    <property type="entry name" value="MbnP-like_dom"/>
</dbReference>
<feature type="chain" id="PRO_5047226487" evidence="1">
    <location>
        <begin position="20"/>
        <end position="254"/>
    </location>
</feature>
<evidence type="ECO:0000313" key="3">
    <source>
        <dbReference type="EMBL" id="MFD0931453.1"/>
    </source>
</evidence>
<keyword evidence="4" id="KW-1185">Reference proteome</keyword>
<reference evidence="4" key="1">
    <citation type="journal article" date="2019" name="Int. J. Syst. Evol. Microbiol.">
        <title>The Global Catalogue of Microorganisms (GCM) 10K type strain sequencing project: providing services to taxonomists for standard genome sequencing and annotation.</title>
        <authorList>
            <consortium name="The Broad Institute Genomics Platform"/>
            <consortium name="The Broad Institute Genome Sequencing Center for Infectious Disease"/>
            <person name="Wu L."/>
            <person name="Ma J."/>
        </authorList>
    </citation>
    <scope>NUCLEOTIDE SEQUENCE [LARGE SCALE GENOMIC DNA]</scope>
    <source>
        <strain evidence="4">CCUG 56752</strain>
    </source>
</reference>
<sequence>MIKIINILAIFFLMSSCSSDDNSSSETKNIAITFANEINGHPIVLNSEFYQNSSGESFSINKLKYIISNIELVKENGEIFTYPIDESYFLINEENQKGQILNLKNIPIENYRSLRFGIGVDQSNYPLNGVDNFVPTAEENQMLWSWSAGYIFFKIEGSYQVSENNQEENFLFHIGSHGTNLDNYKTVVLSSEFDLDLRDKDLIAVKADLEKLFNSTHEISINDKPDIQVDLENAPQIAENVSQMFSLISINTSN</sequence>
<evidence type="ECO:0000259" key="2">
    <source>
        <dbReference type="Pfam" id="PF20243"/>
    </source>
</evidence>
<keyword evidence="1" id="KW-0732">Signal</keyword>